<dbReference type="InterPro" id="IPR013126">
    <property type="entry name" value="Hsp_70_fam"/>
</dbReference>
<dbReference type="PANTHER" id="PTHR19375">
    <property type="entry name" value="HEAT SHOCK PROTEIN 70KDA"/>
    <property type="match status" value="1"/>
</dbReference>
<dbReference type="RefSeq" id="XP_014673821.1">
    <property type="nucleotide sequence ID" value="XM_014818335.1"/>
</dbReference>
<protein>
    <submittedName>
        <fullName evidence="5">Heat shock protein HSS1-like</fullName>
    </submittedName>
</protein>
<comment type="similarity">
    <text evidence="1">Belongs to the heat shock protein 70 family.</text>
</comment>
<name>A0ABM1ENQ0_PRICU</name>
<evidence type="ECO:0000256" key="1">
    <source>
        <dbReference type="ARBA" id="ARBA00007381"/>
    </source>
</evidence>
<dbReference type="Proteomes" id="UP000695022">
    <property type="component" value="Unplaced"/>
</dbReference>
<evidence type="ECO:0000256" key="2">
    <source>
        <dbReference type="ARBA" id="ARBA00022741"/>
    </source>
</evidence>
<keyword evidence="2" id="KW-0547">Nucleotide-binding</keyword>
<evidence type="ECO:0000256" key="3">
    <source>
        <dbReference type="ARBA" id="ARBA00022840"/>
    </source>
</evidence>
<reference evidence="5" key="1">
    <citation type="submission" date="2025-08" db="UniProtKB">
        <authorList>
            <consortium name="RefSeq"/>
        </authorList>
    </citation>
    <scope>IDENTIFICATION</scope>
</reference>
<sequence length="159" mass="18431">MRITRSRFHLKDAAVFNGQSSFNVPREDFDNRMVAHFMQEFKSKHKKDMSANKRAVRRLSTYCETAKRSLSSSIRVRKKPPGGGTYVRAAMQPVDPVSSRWEEMYEGMRSLKQEMVKIRKDMEGERDTCREIARDDCDTAMSRIIAHNGQELPRGVSNR</sequence>
<accession>A0ABM1ENQ0</accession>
<keyword evidence="3" id="KW-0067">ATP-binding</keyword>
<dbReference type="Pfam" id="PF00012">
    <property type="entry name" value="HSP70"/>
    <property type="match status" value="1"/>
</dbReference>
<keyword evidence="4" id="KW-1185">Reference proteome</keyword>
<proteinExistence type="inferred from homology"/>
<dbReference type="InterPro" id="IPR043129">
    <property type="entry name" value="ATPase_NBD"/>
</dbReference>
<dbReference type="Gene3D" id="3.90.640.10">
    <property type="entry name" value="Actin, Chain A, domain 4"/>
    <property type="match status" value="1"/>
</dbReference>
<evidence type="ECO:0000313" key="5">
    <source>
        <dbReference type="RefSeq" id="XP_014673821.1"/>
    </source>
</evidence>
<dbReference type="SUPFAM" id="SSF53067">
    <property type="entry name" value="Actin-like ATPase domain"/>
    <property type="match status" value="1"/>
</dbReference>
<evidence type="ECO:0000313" key="4">
    <source>
        <dbReference type="Proteomes" id="UP000695022"/>
    </source>
</evidence>
<organism evidence="4 5">
    <name type="scientific">Priapulus caudatus</name>
    <name type="common">Priapulid worm</name>
    <dbReference type="NCBI Taxonomy" id="37621"/>
    <lineage>
        <taxon>Eukaryota</taxon>
        <taxon>Metazoa</taxon>
        <taxon>Ecdysozoa</taxon>
        <taxon>Scalidophora</taxon>
        <taxon>Priapulida</taxon>
        <taxon>Priapulimorpha</taxon>
        <taxon>Priapulimorphida</taxon>
        <taxon>Priapulidae</taxon>
        <taxon>Priapulus</taxon>
    </lineage>
</organism>
<gene>
    <name evidence="5" type="primary">LOC106814065</name>
</gene>
<dbReference type="GeneID" id="106814065"/>